<dbReference type="Pfam" id="PF02833">
    <property type="entry name" value="DHHA2"/>
    <property type="match status" value="1"/>
</dbReference>
<reference evidence="10" key="1">
    <citation type="journal article" date="2021" name="mSystems">
        <title>Bacteria and Archaea Synergistically Convert Glycine Betaine to Biogenic Methane in the Formosa Cold Seep of the South China Sea.</title>
        <authorList>
            <person name="Li L."/>
            <person name="Zhang W."/>
            <person name="Zhang S."/>
            <person name="Song L."/>
            <person name="Sun Q."/>
            <person name="Zhang H."/>
            <person name="Xiang H."/>
            <person name="Dong X."/>
        </authorList>
    </citation>
    <scope>NUCLEOTIDE SEQUENCE</scope>
    <source>
        <strain evidence="10">ZWT</strain>
    </source>
</reference>
<dbReference type="InterPro" id="IPR038763">
    <property type="entry name" value="DHH_sf"/>
</dbReference>
<dbReference type="SMART" id="SM01131">
    <property type="entry name" value="DHHA2"/>
    <property type="match status" value="1"/>
</dbReference>
<dbReference type="Pfam" id="PF01368">
    <property type="entry name" value="DHH"/>
    <property type="match status" value="1"/>
</dbReference>
<dbReference type="NCBIfam" id="NF011442">
    <property type="entry name" value="PRK14869.1-4"/>
    <property type="match status" value="1"/>
</dbReference>
<dbReference type="PANTHER" id="PTHR12112">
    <property type="entry name" value="BNIP - RELATED"/>
    <property type="match status" value="1"/>
</dbReference>
<feature type="domain" description="CBS" evidence="9">
    <location>
        <begin position="252"/>
        <end position="310"/>
    </location>
</feature>
<dbReference type="SUPFAM" id="SSF64182">
    <property type="entry name" value="DHH phosphoesterases"/>
    <property type="match status" value="1"/>
</dbReference>
<sequence length="547" mass="60964">MNNHLYIFGHKNPDTDSVCSALAYAEFKNKTGELPAVAYRLGDINSETKFILDHFEVDEPPLLETVKTQVDDLNIDKIAPVAPDISIKTAWNLMKKNRIKMLPIVDNNEHLCGVTSVSNITTSYMDIWDNTILSKSKTKIEHIIDTLNGHPEYIAEENGKYEGKIIVAAMHPDNIEEILENGDIVICGNREDSQRFVIEKGAYLLIITGGHTASAAILTAARKHNCSVLTTPYDTFTASRLITQSIPIEYVMTKKNIISFKTDDFVEEIKDIMLETRYRSYPVLNNNNRVIGAISRYHLISKNKKKVILLDHNEKQQSVHGLEDAEITEIIDHHRIADVETGLPIYFRNEPVGSTSTIIGSIFFENGIRPSKKVAGILCAAIISDTLLLKSPTATPVDELVLKRLSQIADLNIESFAKKMFKAGTSLEGKSAEEIFYQDFKTFTLNSLKVGVSQVSTLYLEGFEPQKNAVINLMNGLAQAESYDLIILMVTDILNTGSEFIGVGEYKDLIGKAFDVSLKDHSVYIPGVVSRKKQVIPPITKAITDLK</sequence>
<evidence type="ECO:0000256" key="4">
    <source>
        <dbReference type="ARBA" id="ARBA00022801"/>
    </source>
</evidence>
<keyword evidence="5" id="KW-0464">Manganese</keyword>
<dbReference type="Proteomes" id="UP001056429">
    <property type="component" value="Unassembled WGS sequence"/>
</dbReference>
<comment type="caution">
    <text evidence="10">The sequence shown here is derived from an EMBL/GenBank/DDBJ whole genome shotgun (WGS) entry which is preliminary data.</text>
</comment>
<reference evidence="10" key="2">
    <citation type="submission" date="2021-04" db="EMBL/GenBank/DDBJ databases">
        <authorList>
            <person name="Dong X."/>
        </authorList>
    </citation>
    <scope>NUCLEOTIDE SEQUENCE</scope>
    <source>
        <strain evidence="10">ZWT</strain>
    </source>
</reference>
<dbReference type="Gene3D" id="3.10.580.10">
    <property type="entry name" value="CBS-domain"/>
    <property type="match status" value="1"/>
</dbReference>
<comment type="catalytic activity">
    <reaction evidence="7">
        <text>diphosphate + H2O = 2 phosphate + H(+)</text>
        <dbReference type="Rhea" id="RHEA:24576"/>
        <dbReference type="ChEBI" id="CHEBI:15377"/>
        <dbReference type="ChEBI" id="CHEBI:15378"/>
        <dbReference type="ChEBI" id="CHEBI:33019"/>
        <dbReference type="ChEBI" id="CHEBI:43474"/>
        <dbReference type="EC" id="3.6.1.1"/>
    </reaction>
</comment>
<dbReference type="PROSITE" id="PS51371">
    <property type="entry name" value="CBS"/>
    <property type="match status" value="2"/>
</dbReference>
<dbReference type="Gene3D" id="3.10.310.20">
    <property type="entry name" value="DHHA2 domain"/>
    <property type="match status" value="1"/>
</dbReference>
<dbReference type="InterPro" id="IPR001667">
    <property type="entry name" value="DDH_dom"/>
</dbReference>
<dbReference type="InterPro" id="IPR028979">
    <property type="entry name" value="Ser_kin/Pase_Hpr-like_N_sf"/>
</dbReference>
<feature type="domain" description="CBS" evidence="9">
    <location>
        <begin position="74"/>
        <end position="130"/>
    </location>
</feature>
<evidence type="ECO:0000256" key="1">
    <source>
        <dbReference type="ARBA" id="ARBA00001936"/>
    </source>
</evidence>
<evidence type="ECO:0000256" key="6">
    <source>
        <dbReference type="ARBA" id="ARBA00032535"/>
    </source>
</evidence>
<gene>
    <name evidence="10" type="ORF">KDK92_23400</name>
</gene>
<dbReference type="RefSeq" id="WP_250861846.1">
    <property type="nucleotide sequence ID" value="NZ_JAGSOJ010000007.1"/>
</dbReference>
<protein>
    <recommendedName>
        <fullName evidence="2">inorganic diphosphatase</fullName>
        <ecNumber evidence="2">3.6.1.1</ecNumber>
    </recommendedName>
    <alternativeName>
        <fullName evidence="6">Pyrophosphate phospho-hydrolase</fullName>
    </alternativeName>
</protein>
<keyword evidence="4 10" id="KW-0378">Hydrolase</keyword>
<dbReference type="InterPro" id="IPR046342">
    <property type="entry name" value="CBS_dom_sf"/>
</dbReference>
<dbReference type="InterPro" id="IPR010766">
    <property type="entry name" value="DRTGG"/>
</dbReference>
<dbReference type="InterPro" id="IPR038222">
    <property type="entry name" value="DHHA2_dom_sf"/>
</dbReference>
<keyword evidence="11" id="KW-1185">Reference proteome</keyword>
<proteinExistence type="predicted"/>
<dbReference type="GO" id="GO:0005737">
    <property type="term" value="C:cytoplasm"/>
    <property type="evidence" value="ECO:0007669"/>
    <property type="project" value="InterPro"/>
</dbReference>
<evidence type="ECO:0000256" key="8">
    <source>
        <dbReference type="PROSITE-ProRule" id="PRU00703"/>
    </source>
</evidence>
<evidence type="ECO:0000256" key="7">
    <source>
        <dbReference type="ARBA" id="ARBA00047820"/>
    </source>
</evidence>
<dbReference type="SUPFAM" id="SSF75138">
    <property type="entry name" value="HprK N-terminal domain-like"/>
    <property type="match status" value="1"/>
</dbReference>
<comment type="cofactor">
    <cofactor evidence="1">
        <name>Mn(2+)</name>
        <dbReference type="ChEBI" id="CHEBI:29035"/>
    </cofactor>
</comment>
<evidence type="ECO:0000256" key="2">
    <source>
        <dbReference type="ARBA" id="ARBA00012146"/>
    </source>
</evidence>
<dbReference type="GO" id="GO:0004427">
    <property type="term" value="F:inorganic diphosphate phosphatase activity"/>
    <property type="evidence" value="ECO:0007669"/>
    <property type="project" value="UniProtKB-EC"/>
</dbReference>
<dbReference type="InterPro" id="IPR004097">
    <property type="entry name" value="DHHA2"/>
</dbReference>
<dbReference type="InterPro" id="IPR000644">
    <property type="entry name" value="CBS_dom"/>
</dbReference>
<evidence type="ECO:0000313" key="10">
    <source>
        <dbReference type="EMBL" id="MCM1992673.1"/>
    </source>
</evidence>
<name>A0A9J6PAB5_9CLOT</name>
<dbReference type="EMBL" id="JAGSOJ010000007">
    <property type="protein sequence ID" value="MCM1992673.1"/>
    <property type="molecule type" value="Genomic_DNA"/>
</dbReference>
<keyword evidence="8" id="KW-0129">CBS domain</keyword>
<dbReference type="NCBIfam" id="NF011441">
    <property type="entry name" value="PRK14869.1-3"/>
    <property type="match status" value="1"/>
</dbReference>
<dbReference type="AlphaFoldDB" id="A0A9J6PAB5"/>
<dbReference type="SUPFAM" id="SSF54631">
    <property type="entry name" value="CBS-domain pair"/>
    <property type="match status" value="1"/>
</dbReference>
<evidence type="ECO:0000313" key="11">
    <source>
        <dbReference type="Proteomes" id="UP001056429"/>
    </source>
</evidence>
<evidence type="ECO:0000256" key="5">
    <source>
        <dbReference type="ARBA" id="ARBA00023211"/>
    </source>
</evidence>
<dbReference type="Pfam" id="PF07085">
    <property type="entry name" value="DRTGG"/>
    <property type="match status" value="1"/>
</dbReference>
<dbReference type="EC" id="3.6.1.1" evidence="2"/>
<dbReference type="Pfam" id="PF00571">
    <property type="entry name" value="CBS"/>
    <property type="match status" value="2"/>
</dbReference>
<dbReference type="PANTHER" id="PTHR12112:SF22">
    <property type="entry name" value="MANGANESE-DEPENDENT INORGANIC PYROPHOSPHATASE-RELATED"/>
    <property type="match status" value="1"/>
</dbReference>
<dbReference type="SMART" id="SM00116">
    <property type="entry name" value="CBS"/>
    <property type="match status" value="2"/>
</dbReference>
<dbReference type="CDD" id="cd04597">
    <property type="entry name" value="CBS_pair_inorgPPase"/>
    <property type="match status" value="1"/>
</dbReference>
<evidence type="ECO:0000259" key="9">
    <source>
        <dbReference type="PROSITE" id="PS51371"/>
    </source>
</evidence>
<dbReference type="GO" id="GO:0046872">
    <property type="term" value="F:metal ion binding"/>
    <property type="evidence" value="ECO:0007669"/>
    <property type="project" value="UniProtKB-KW"/>
</dbReference>
<dbReference type="Gene3D" id="3.40.1390.20">
    <property type="entry name" value="HprK N-terminal domain-like"/>
    <property type="match status" value="1"/>
</dbReference>
<keyword evidence="3" id="KW-0479">Metal-binding</keyword>
<evidence type="ECO:0000256" key="3">
    <source>
        <dbReference type="ARBA" id="ARBA00022723"/>
    </source>
</evidence>
<accession>A0A9J6PAB5</accession>
<organism evidence="10 11">
    <name type="scientific">Oceanirhabdus seepicola</name>
    <dbReference type="NCBI Taxonomy" id="2828781"/>
    <lineage>
        <taxon>Bacteria</taxon>
        <taxon>Bacillati</taxon>
        <taxon>Bacillota</taxon>
        <taxon>Clostridia</taxon>
        <taxon>Eubacteriales</taxon>
        <taxon>Clostridiaceae</taxon>
        <taxon>Oceanirhabdus</taxon>
    </lineage>
</organism>
<dbReference type="NCBIfam" id="NF011443">
    <property type="entry name" value="PRK14869.1-5"/>
    <property type="match status" value="1"/>
</dbReference>